<accession>A0ABQ2JNY8</accession>
<reference evidence="3" key="1">
    <citation type="journal article" date="2019" name="Int. J. Syst. Evol. Microbiol.">
        <title>The Global Catalogue of Microorganisms (GCM) 10K type strain sequencing project: providing services to taxonomists for standard genome sequencing and annotation.</title>
        <authorList>
            <consortium name="The Broad Institute Genomics Platform"/>
            <consortium name="The Broad Institute Genome Sequencing Center for Infectious Disease"/>
            <person name="Wu L."/>
            <person name="Ma J."/>
        </authorList>
    </citation>
    <scope>NUCLEOTIDE SEQUENCE [LARGE SCALE GENOMIC DNA]</scope>
    <source>
        <strain evidence="3">CGMCC 1.6784</strain>
    </source>
</reference>
<dbReference type="Pfam" id="PF04865">
    <property type="entry name" value="Baseplate_J"/>
    <property type="match status" value="1"/>
</dbReference>
<evidence type="ECO:0000259" key="1">
    <source>
        <dbReference type="Pfam" id="PF04865"/>
    </source>
</evidence>
<proteinExistence type="predicted"/>
<evidence type="ECO:0000313" key="2">
    <source>
        <dbReference type="EMBL" id="GGN49294.1"/>
    </source>
</evidence>
<feature type="domain" description="Baseplate protein J-like barrel" evidence="1">
    <location>
        <begin position="103"/>
        <end position="181"/>
    </location>
</feature>
<dbReference type="InterPro" id="IPR006949">
    <property type="entry name" value="Barrel_Baseplate_J-like"/>
</dbReference>
<dbReference type="RefSeq" id="WP_188819521.1">
    <property type="nucleotide sequence ID" value="NZ_BMLK01000008.1"/>
</dbReference>
<protein>
    <recommendedName>
        <fullName evidence="1">Baseplate protein J-like barrel domain-containing protein</fullName>
    </recommendedName>
</protein>
<dbReference type="EMBL" id="BMLK01000008">
    <property type="protein sequence ID" value="GGN49294.1"/>
    <property type="molecule type" value="Genomic_DNA"/>
</dbReference>
<comment type="caution">
    <text evidence="2">The sequence shown here is derived from an EMBL/GenBank/DDBJ whole genome shotgun (WGS) entry which is preliminary data.</text>
</comment>
<gene>
    <name evidence="2" type="ORF">GCM10011349_19790</name>
</gene>
<name>A0ABQ2JNY8_9SPHN</name>
<evidence type="ECO:0000313" key="3">
    <source>
        <dbReference type="Proteomes" id="UP000605099"/>
    </source>
</evidence>
<organism evidence="2 3">
    <name type="scientific">Novosphingobium indicum</name>
    <dbReference type="NCBI Taxonomy" id="462949"/>
    <lineage>
        <taxon>Bacteria</taxon>
        <taxon>Pseudomonadati</taxon>
        <taxon>Pseudomonadota</taxon>
        <taxon>Alphaproteobacteria</taxon>
        <taxon>Sphingomonadales</taxon>
        <taxon>Sphingomonadaceae</taxon>
        <taxon>Novosphingobium</taxon>
    </lineage>
</organism>
<keyword evidence="3" id="KW-1185">Reference proteome</keyword>
<dbReference type="Proteomes" id="UP000605099">
    <property type="component" value="Unassembled WGS sequence"/>
</dbReference>
<sequence>MTTNVPAPVFATTGLSVPAESEVKAGLWSDFQGAFGGNLNESDATPQGQLVAALAAIIGAKNDQLLQYVNLIDPAFTSGRMQEGIGRIYYLERLSAQATVVEATCTGANGTVIPAGSLAQAADGTIYQNLSSITIPSTGSVTASFQAITTGPIECPAGTLTTIYRVVPGWDAITNDADGTVGRDVETPAEFEARRAASVAGNAAGILPAIRGAVLAVDGVIDAHVRENDTGATVAIGSVDIDPNSLYVAVYGGSDADVAAAIWSKKPPGCAYTGDTTVTVSDSASGYSLPYPEYDVTFQRATALPIYIKVTIADNGLVPADAEETIREAVVAAFSGGDGGPAARIGGTLYALRFAGAVASVGSWSQLVSITIGTSASPTGSEVAVGIDKMPTITAANVSLVLA</sequence>